<evidence type="ECO:0000256" key="3">
    <source>
        <dbReference type="ARBA" id="ARBA00023163"/>
    </source>
</evidence>
<dbReference type="SUPFAM" id="SSF55136">
    <property type="entry name" value="Probable bacterial effector-binding domain"/>
    <property type="match status" value="1"/>
</dbReference>
<keyword evidence="1" id="KW-0805">Transcription regulation</keyword>
<dbReference type="PROSITE" id="PS01124">
    <property type="entry name" value="HTH_ARAC_FAMILY_2"/>
    <property type="match status" value="1"/>
</dbReference>
<dbReference type="SUPFAM" id="SSF46689">
    <property type="entry name" value="Homeodomain-like"/>
    <property type="match status" value="2"/>
</dbReference>
<dbReference type="Pfam" id="PF06445">
    <property type="entry name" value="GyrI-like"/>
    <property type="match status" value="1"/>
</dbReference>
<evidence type="ECO:0000313" key="5">
    <source>
        <dbReference type="EMBL" id="XFO65047.1"/>
    </source>
</evidence>
<reference evidence="5" key="1">
    <citation type="submission" date="2024-05" db="EMBL/GenBank/DDBJ databases">
        <title>Isolation and characterization of Sporomusa carbonis sp. nov., a carboxydotrophic hydrogenogen in the genus of Sporomusa isolated from a charcoal burning pile.</title>
        <authorList>
            <person name="Boeer T."/>
            <person name="Rosenbaum F."/>
            <person name="Eysell L."/>
            <person name="Mueller V."/>
            <person name="Daniel R."/>
            <person name="Poehlein A."/>
        </authorList>
    </citation>
    <scope>NUCLEOTIDE SEQUENCE [LARGE SCALE GENOMIC DNA]</scope>
    <source>
        <strain evidence="5">DSM 10669</strain>
    </source>
</reference>
<evidence type="ECO:0000259" key="4">
    <source>
        <dbReference type="PROSITE" id="PS01124"/>
    </source>
</evidence>
<accession>A0ABZ3IH95</accession>
<dbReference type="InterPro" id="IPR011256">
    <property type="entry name" value="Reg_factor_effector_dom_sf"/>
</dbReference>
<dbReference type="SMART" id="SM00871">
    <property type="entry name" value="AraC_E_bind"/>
    <property type="match status" value="1"/>
</dbReference>
<dbReference type="RefSeq" id="WP_094606733.1">
    <property type="nucleotide sequence ID" value="NZ_CP155573.1"/>
</dbReference>
<evidence type="ECO:0000256" key="2">
    <source>
        <dbReference type="ARBA" id="ARBA00023125"/>
    </source>
</evidence>
<keyword evidence="2" id="KW-0238">DNA-binding</keyword>
<dbReference type="InterPro" id="IPR009057">
    <property type="entry name" value="Homeodomain-like_sf"/>
</dbReference>
<feature type="domain" description="HTH araC/xylS-type" evidence="4">
    <location>
        <begin position="8"/>
        <end position="106"/>
    </location>
</feature>
<keyword evidence="6" id="KW-1185">Reference proteome</keyword>
<dbReference type="PANTHER" id="PTHR47504">
    <property type="entry name" value="RIGHT ORIGIN-BINDING PROTEIN"/>
    <property type="match status" value="1"/>
</dbReference>
<name>A0ABZ3IH95_9FIRM</name>
<keyword evidence="3" id="KW-0804">Transcription</keyword>
<dbReference type="InterPro" id="IPR029442">
    <property type="entry name" value="GyrI-like"/>
</dbReference>
<dbReference type="InterPro" id="IPR018060">
    <property type="entry name" value="HTH_AraC"/>
</dbReference>
<organism evidence="5 6">
    <name type="scientific">Sporomusa silvacetica DSM 10669</name>
    <dbReference type="NCBI Taxonomy" id="1123289"/>
    <lineage>
        <taxon>Bacteria</taxon>
        <taxon>Bacillati</taxon>
        <taxon>Bacillota</taxon>
        <taxon>Negativicutes</taxon>
        <taxon>Selenomonadales</taxon>
        <taxon>Sporomusaceae</taxon>
        <taxon>Sporomusa</taxon>
    </lineage>
</organism>
<sequence length="291" mass="32988">MDWLERMGRAMGYIEENLAGEIDFRTAAELACCSVYHFQRMFSFITDVPLSEYIRRRRLTLAAFELQTGDSKIIDLALKYGYDSPVSFTRAFQKLHGITPTSARETGVRLKAYPRLSFHISLRGDKEMNYRIVEKSAFSVLGKALKVSTVNEAQLERIPQFWDELRQNGSIDKLSSRAAAGGQIGKNLLGICTEGANDEFVYVIAVENTARVKETGFETFVIPALTWGVFEAVGPMPNAIQELFKRIYTEFFPAGGYERGNGPDIEVYYEGDIHSPDYRFEVWIPVIKKKS</sequence>
<dbReference type="Pfam" id="PF12833">
    <property type="entry name" value="HTH_18"/>
    <property type="match status" value="1"/>
</dbReference>
<dbReference type="EMBL" id="CP155573">
    <property type="protein sequence ID" value="XFO65047.1"/>
    <property type="molecule type" value="Genomic_DNA"/>
</dbReference>
<proteinExistence type="predicted"/>
<dbReference type="InterPro" id="IPR050959">
    <property type="entry name" value="MarA-like"/>
</dbReference>
<evidence type="ECO:0000256" key="1">
    <source>
        <dbReference type="ARBA" id="ARBA00023015"/>
    </source>
</evidence>
<dbReference type="InterPro" id="IPR010499">
    <property type="entry name" value="AraC_E-bd"/>
</dbReference>
<dbReference type="InterPro" id="IPR018062">
    <property type="entry name" value="HTH_AraC-typ_CS"/>
</dbReference>
<dbReference type="PANTHER" id="PTHR47504:SF5">
    <property type="entry name" value="RIGHT ORIGIN-BINDING PROTEIN"/>
    <property type="match status" value="1"/>
</dbReference>
<dbReference type="PRINTS" id="PR00032">
    <property type="entry name" value="HTHARAC"/>
</dbReference>
<dbReference type="Gene3D" id="3.20.80.10">
    <property type="entry name" value="Regulatory factor, effector binding domain"/>
    <property type="match status" value="1"/>
</dbReference>
<evidence type="ECO:0000313" key="6">
    <source>
        <dbReference type="Proteomes" id="UP000216752"/>
    </source>
</evidence>
<gene>
    <name evidence="5" type="ORF">SPSIL_011560</name>
</gene>
<protein>
    <recommendedName>
        <fullName evidence="4">HTH araC/xylS-type domain-containing protein</fullName>
    </recommendedName>
</protein>
<dbReference type="Proteomes" id="UP000216752">
    <property type="component" value="Chromosome"/>
</dbReference>
<dbReference type="InterPro" id="IPR020449">
    <property type="entry name" value="Tscrpt_reg_AraC-type_HTH"/>
</dbReference>
<dbReference type="SMART" id="SM00342">
    <property type="entry name" value="HTH_ARAC"/>
    <property type="match status" value="1"/>
</dbReference>
<dbReference type="PROSITE" id="PS00041">
    <property type="entry name" value="HTH_ARAC_FAMILY_1"/>
    <property type="match status" value="1"/>
</dbReference>
<dbReference type="Gene3D" id="1.10.10.60">
    <property type="entry name" value="Homeodomain-like"/>
    <property type="match status" value="2"/>
</dbReference>